<evidence type="ECO:0000313" key="7">
    <source>
        <dbReference type="Proteomes" id="UP001295684"/>
    </source>
</evidence>
<evidence type="ECO:0000256" key="3">
    <source>
        <dbReference type="SAM" id="MobiDB-lite"/>
    </source>
</evidence>
<dbReference type="InterPro" id="IPR001841">
    <property type="entry name" value="Znf_RING"/>
</dbReference>
<dbReference type="SUPFAM" id="SSF57850">
    <property type="entry name" value="RING/U-box"/>
    <property type="match status" value="1"/>
</dbReference>
<dbReference type="PANTHER" id="PTHR24103">
    <property type="entry name" value="E3 UBIQUITIN-PROTEIN LIGASE TRIM"/>
    <property type="match status" value="1"/>
</dbReference>
<dbReference type="Gene3D" id="3.30.40.10">
    <property type="entry name" value="Zinc/RING finger domain, C3HC4 (zinc finger)"/>
    <property type="match status" value="1"/>
</dbReference>
<keyword evidence="2" id="KW-0862">Zinc</keyword>
<dbReference type="PROSITE" id="PS50089">
    <property type="entry name" value="ZF_RING_2"/>
    <property type="match status" value="1"/>
</dbReference>
<comment type="caution">
    <text evidence="6">The sequence shown here is derived from an EMBL/GenBank/DDBJ whole genome shotgun (WGS) entry which is preliminary data.</text>
</comment>
<evidence type="ECO:0000313" key="6">
    <source>
        <dbReference type="EMBL" id="CAI2370605.1"/>
    </source>
</evidence>
<organism evidence="6 7">
    <name type="scientific">Euplotes crassus</name>
    <dbReference type="NCBI Taxonomy" id="5936"/>
    <lineage>
        <taxon>Eukaryota</taxon>
        <taxon>Sar</taxon>
        <taxon>Alveolata</taxon>
        <taxon>Ciliophora</taxon>
        <taxon>Intramacronucleata</taxon>
        <taxon>Spirotrichea</taxon>
        <taxon>Hypotrichia</taxon>
        <taxon>Euplotida</taxon>
        <taxon>Euplotidae</taxon>
        <taxon>Moneuplotes</taxon>
    </lineage>
</organism>
<dbReference type="EMBL" id="CAMPGE010011796">
    <property type="protein sequence ID" value="CAI2370605.1"/>
    <property type="molecule type" value="Genomic_DNA"/>
</dbReference>
<proteinExistence type="predicted"/>
<dbReference type="InterPro" id="IPR013083">
    <property type="entry name" value="Znf_RING/FYVE/PHD"/>
</dbReference>
<dbReference type="GO" id="GO:0008270">
    <property type="term" value="F:zinc ion binding"/>
    <property type="evidence" value="ECO:0007669"/>
    <property type="project" value="UniProtKB-KW"/>
</dbReference>
<feature type="compositionally biased region" description="Low complexity" evidence="3">
    <location>
        <begin position="14"/>
        <end position="27"/>
    </location>
</feature>
<dbReference type="PROSITE" id="PS50119">
    <property type="entry name" value="ZF_BBOX"/>
    <property type="match status" value="1"/>
</dbReference>
<gene>
    <name evidence="6" type="ORF">ECRASSUSDP1_LOCUS11921</name>
</gene>
<dbReference type="AlphaFoldDB" id="A0AAD1USN1"/>
<accession>A0AAD1USN1</accession>
<feature type="compositionally biased region" description="Basic and acidic residues" evidence="3">
    <location>
        <begin position="45"/>
        <end position="54"/>
    </location>
</feature>
<dbReference type="Gene3D" id="3.30.160.60">
    <property type="entry name" value="Classic Zinc Finger"/>
    <property type="match status" value="1"/>
</dbReference>
<dbReference type="InterPro" id="IPR000315">
    <property type="entry name" value="Znf_B-box"/>
</dbReference>
<protein>
    <recommendedName>
        <fullName evidence="8">B box-type domain-containing protein</fullName>
    </recommendedName>
</protein>
<keyword evidence="7" id="KW-1185">Reference proteome</keyword>
<evidence type="ECO:0000259" key="4">
    <source>
        <dbReference type="PROSITE" id="PS50089"/>
    </source>
</evidence>
<reference evidence="6" key="1">
    <citation type="submission" date="2023-07" db="EMBL/GenBank/DDBJ databases">
        <authorList>
            <consortium name="AG Swart"/>
            <person name="Singh M."/>
            <person name="Singh A."/>
            <person name="Seah K."/>
            <person name="Emmerich C."/>
        </authorList>
    </citation>
    <scope>NUCLEOTIDE SEQUENCE</scope>
    <source>
        <strain evidence="6">DP1</strain>
    </source>
</reference>
<feature type="domain" description="RING-type" evidence="4">
    <location>
        <begin position="104"/>
        <end position="144"/>
    </location>
</feature>
<keyword evidence="2" id="KW-0863">Zinc-finger</keyword>
<evidence type="ECO:0000259" key="5">
    <source>
        <dbReference type="PROSITE" id="PS50119"/>
    </source>
</evidence>
<dbReference type="Proteomes" id="UP001295684">
    <property type="component" value="Unassembled WGS sequence"/>
</dbReference>
<dbReference type="CDD" id="cd19756">
    <property type="entry name" value="Bbox2"/>
    <property type="match status" value="1"/>
</dbReference>
<dbReference type="SUPFAM" id="SSF57845">
    <property type="entry name" value="B-box zinc-binding domain"/>
    <property type="match status" value="1"/>
</dbReference>
<dbReference type="InterPro" id="IPR050143">
    <property type="entry name" value="TRIM/RBCC"/>
</dbReference>
<evidence type="ECO:0000256" key="1">
    <source>
        <dbReference type="ARBA" id="ARBA00022723"/>
    </source>
</evidence>
<evidence type="ECO:0008006" key="8">
    <source>
        <dbReference type="Google" id="ProtNLM"/>
    </source>
</evidence>
<feature type="domain" description="B box-type" evidence="5">
    <location>
        <begin position="178"/>
        <end position="214"/>
    </location>
</feature>
<evidence type="ECO:0000256" key="2">
    <source>
        <dbReference type="PROSITE-ProRule" id="PRU00024"/>
    </source>
</evidence>
<sequence>MMNMPRLEARESQNSTNSLNSEDSSSSMTYHFLRPMPIPDSDSEELSRSEHSDTSSENEWLVDSPVRGKTIKSFCIQPHGGDTLIRGESMILEIDTGEVNVLSCTICYSKRFEGIYICRFCSSQACKTCWDHICKTNRKCPFCRHKIHPKNLIRNRLSDEIHNNQNIDKQNNTLDKTCIFHSEYGSFFCETCFTFVCLSCIRDGAHTDHDLCDIDKRYELKQHLQKIHSMRKNISNASATLNLAIKTHHKYFNYQNDEFSKVAKSLKKTVISKIDGCLKKYMASNLEHQKSLCRARKDLAILEKAKQKFIYGSCEMRSAEDLKDRILEYLDQKGSTKLAQILREKQDYSPCLKDLEDAYNLNQEDKKHENFLLKFNKSLSDILINAL</sequence>
<name>A0AAD1USN1_EUPCR</name>
<feature type="region of interest" description="Disordered" evidence="3">
    <location>
        <begin position="1"/>
        <end position="60"/>
    </location>
</feature>
<keyword evidence="1" id="KW-0479">Metal-binding</keyword>